<name>A0AAV4R6B5_CAEEX</name>
<evidence type="ECO:0000313" key="2">
    <source>
        <dbReference type="EMBL" id="GIY17209.1"/>
    </source>
</evidence>
<dbReference type="EMBL" id="BPLR01007485">
    <property type="protein sequence ID" value="GIY17209.1"/>
    <property type="molecule type" value="Genomic_DNA"/>
</dbReference>
<evidence type="ECO:0000256" key="1">
    <source>
        <dbReference type="SAM" id="MobiDB-lite"/>
    </source>
</evidence>
<comment type="caution">
    <text evidence="2">The sequence shown here is derived from an EMBL/GenBank/DDBJ whole genome shotgun (WGS) entry which is preliminary data.</text>
</comment>
<evidence type="ECO:0000313" key="3">
    <source>
        <dbReference type="Proteomes" id="UP001054945"/>
    </source>
</evidence>
<organism evidence="2 3">
    <name type="scientific">Caerostris extrusa</name>
    <name type="common">Bark spider</name>
    <name type="synonym">Caerostris bankana</name>
    <dbReference type="NCBI Taxonomy" id="172846"/>
    <lineage>
        <taxon>Eukaryota</taxon>
        <taxon>Metazoa</taxon>
        <taxon>Ecdysozoa</taxon>
        <taxon>Arthropoda</taxon>
        <taxon>Chelicerata</taxon>
        <taxon>Arachnida</taxon>
        <taxon>Araneae</taxon>
        <taxon>Araneomorphae</taxon>
        <taxon>Entelegynae</taxon>
        <taxon>Araneoidea</taxon>
        <taxon>Araneidae</taxon>
        <taxon>Caerostris</taxon>
    </lineage>
</organism>
<proteinExistence type="predicted"/>
<reference evidence="2 3" key="1">
    <citation type="submission" date="2021-06" db="EMBL/GenBank/DDBJ databases">
        <title>Caerostris extrusa draft genome.</title>
        <authorList>
            <person name="Kono N."/>
            <person name="Arakawa K."/>
        </authorList>
    </citation>
    <scope>NUCLEOTIDE SEQUENCE [LARGE SCALE GENOMIC DNA]</scope>
</reference>
<dbReference type="AlphaFoldDB" id="A0AAV4R6B5"/>
<accession>A0AAV4R6B5</accession>
<protein>
    <submittedName>
        <fullName evidence="2">Uncharacterized protein</fullName>
    </submittedName>
</protein>
<gene>
    <name evidence="2" type="ORF">CEXT_84341</name>
</gene>
<dbReference type="Proteomes" id="UP001054945">
    <property type="component" value="Unassembled WGS sequence"/>
</dbReference>
<sequence>MPNQHEEQTSLQRLPPRHLAPDRPAHCAALMSYLFPNEGTGGHSSALTPPLEPVFGRQADYSFDTLFLIEHALHQEVF</sequence>
<feature type="region of interest" description="Disordered" evidence="1">
    <location>
        <begin position="1"/>
        <end position="22"/>
    </location>
</feature>
<keyword evidence="3" id="KW-1185">Reference proteome</keyword>